<name>A0A8C9UKP1_SPEDA</name>
<protein>
    <recommendedName>
        <fullName evidence="3">Dual-specificity kinase</fullName>
    </recommendedName>
</protein>
<dbReference type="Proteomes" id="UP000694422">
    <property type="component" value="Unplaced"/>
</dbReference>
<proteinExistence type="predicted"/>
<accession>A0A8C9UKP1</accession>
<reference evidence="1" key="2">
    <citation type="submission" date="2025-09" db="UniProtKB">
        <authorList>
            <consortium name="Ensembl"/>
        </authorList>
    </citation>
    <scope>IDENTIFICATION</scope>
</reference>
<sequence>LFQALSLGPGSSFLPLWHLSPLAGTAVLPAPLTPTFQDSVHLAQGTPPLKKISIDLIKTYKHINEVYYAKKKQRHQQVRETILVIRRSVRFTIMVMMMITMIIVKNREKWMDRCKIDSLIGKGSFGQAVKAYDWVDHPDQISWSDG</sequence>
<organism evidence="1 2">
    <name type="scientific">Spermophilus dauricus</name>
    <name type="common">Daurian ground squirrel</name>
    <dbReference type="NCBI Taxonomy" id="99837"/>
    <lineage>
        <taxon>Eukaryota</taxon>
        <taxon>Metazoa</taxon>
        <taxon>Chordata</taxon>
        <taxon>Craniata</taxon>
        <taxon>Vertebrata</taxon>
        <taxon>Euteleostomi</taxon>
        <taxon>Mammalia</taxon>
        <taxon>Eutheria</taxon>
        <taxon>Euarchontoglires</taxon>
        <taxon>Glires</taxon>
        <taxon>Rodentia</taxon>
        <taxon>Sciuromorpha</taxon>
        <taxon>Sciuridae</taxon>
        <taxon>Xerinae</taxon>
        <taxon>Marmotini</taxon>
        <taxon>Spermophilus</taxon>
    </lineage>
</organism>
<dbReference type="Ensembl" id="ENSSDAT00000003900.1">
    <property type="protein sequence ID" value="ENSSDAP00000003386.1"/>
    <property type="gene ID" value="ENSSDAG00000003219.1"/>
</dbReference>
<evidence type="ECO:0008006" key="3">
    <source>
        <dbReference type="Google" id="ProtNLM"/>
    </source>
</evidence>
<evidence type="ECO:0000313" key="2">
    <source>
        <dbReference type="Proteomes" id="UP000694422"/>
    </source>
</evidence>
<keyword evidence="2" id="KW-1185">Reference proteome</keyword>
<evidence type="ECO:0000313" key="1">
    <source>
        <dbReference type="Ensembl" id="ENSSDAP00000003386.1"/>
    </source>
</evidence>
<reference evidence="1" key="1">
    <citation type="submission" date="2025-08" db="UniProtKB">
        <authorList>
            <consortium name="Ensembl"/>
        </authorList>
    </citation>
    <scope>IDENTIFICATION</scope>
</reference>
<dbReference type="AlphaFoldDB" id="A0A8C9UKP1"/>
<dbReference type="Gene3D" id="3.30.200.20">
    <property type="entry name" value="Phosphorylase Kinase, domain 1"/>
    <property type="match status" value="1"/>
</dbReference>